<accession>A0A2J6TB72</accession>
<gene>
    <name evidence="1" type="ORF">K444DRAFT_612819</name>
</gene>
<protein>
    <submittedName>
        <fullName evidence="1">Uncharacterized protein</fullName>
    </submittedName>
</protein>
<dbReference type="RefSeq" id="XP_024737122.1">
    <property type="nucleotide sequence ID" value="XM_024880214.1"/>
</dbReference>
<dbReference type="EMBL" id="KZ613791">
    <property type="protein sequence ID" value="PMD60218.1"/>
    <property type="molecule type" value="Genomic_DNA"/>
</dbReference>
<organism evidence="1 2">
    <name type="scientific">Hyaloscypha bicolor E</name>
    <dbReference type="NCBI Taxonomy" id="1095630"/>
    <lineage>
        <taxon>Eukaryota</taxon>
        <taxon>Fungi</taxon>
        <taxon>Dikarya</taxon>
        <taxon>Ascomycota</taxon>
        <taxon>Pezizomycotina</taxon>
        <taxon>Leotiomycetes</taxon>
        <taxon>Helotiales</taxon>
        <taxon>Hyaloscyphaceae</taxon>
        <taxon>Hyaloscypha</taxon>
        <taxon>Hyaloscypha bicolor</taxon>
    </lineage>
</organism>
<dbReference type="GeneID" id="36588291"/>
<reference evidence="1 2" key="1">
    <citation type="submission" date="2016-04" db="EMBL/GenBank/DDBJ databases">
        <title>A degradative enzymes factory behind the ericoid mycorrhizal symbiosis.</title>
        <authorList>
            <consortium name="DOE Joint Genome Institute"/>
            <person name="Martino E."/>
            <person name="Morin E."/>
            <person name="Grelet G."/>
            <person name="Kuo A."/>
            <person name="Kohler A."/>
            <person name="Daghino S."/>
            <person name="Barry K."/>
            <person name="Choi C."/>
            <person name="Cichocki N."/>
            <person name="Clum A."/>
            <person name="Copeland A."/>
            <person name="Hainaut M."/>
            <person name="Haridas S."/>
            <person name="Labutti K."/>
            <person name="Lindquist E."/>
            <person name="Lipzen A."/>
            <person name="Khouja H.-R."/>
            <person name="Murat C."/>
            <person name="Ohm R."/>
            <person name="Olson A."/>
            <person name="Spatafora J."/>
            <person name="Veneault-Fourrey C."/>
            <person name="Henrissat B."/>
            <person name="Grigoriev I."/>
            <person name="Martin F."/>
            <person name="Perotto S."/>
        </authorList>
    </citation>
    <scope>NUCLEOTIDE SEQUENCE [LARGE SCALE GENOMIC DNA]</scope>
    <source>
        <strain evidence="1 2">E</strain>
    </source>
</reference>
<name>A0A2J6TB72_9HELO</name>
<sequence>MANSTNMANSTTMANSTNDRAWDDFIRSMPSPTAILEEPFAPDSQPLSDIAFPEAGDLSNARDWFSSNLALASSPRPPKVPSRATNDSFPARRSNQLYVSRPEFYKVVGRLADKLTKLQESVQELLGEHKTVLANHQKLSVWSMDMNGAIASVAQQIVRLRVPVAEWDMPEQREQA</sequence>
<evidence type="ECO:0000313" key="2">
    <source>
        <dbReference type="Proteomes" id="UP000235371"/>
    </source>
</evidence>
<dbReference type="AlphaFoldDB" id="A0A2J6TB72"/>
<keyword evidence="2" id="KW-1185">Reference proteome</keyword>
<dbReference type="InParanoid" id="A0A2J6TB72"/>
<evidence type="ECO:0000313" key="1">
    <source>
        <dbReference type="EMBL" id="PMD60218.1"/>
    </source>
</evidence>
<dbReference type="Proteomes" id="UP000235371">
    <property type="component" value="Unassembled WGS sequence"/>
</dbReference>
<proteinExistence type="predicted"/>